<dbReference type="STRING" id="266809.PM03_02085"/>
<dbReference type="GO" id="GO:0009294">
    <property type="term" value="P:DNA-mediated transformation"/>
    <property type="evidence" value="ECO:0007669"/>
    <property type="project" value="InterPro"/>
</dbReference>
<reference evidence="5 6" key="1">
    <citation type="submission" date="2015-09" db="EMBL/GenBank/DDBJ databases">
        <authorList>
            <consortium name="Swine Surveillance"/>
        </authorList>
    </citation>
    <scope>NUCLEOTIDE SEQUENCE [LARGE SCALE GENOMIC DNA]</scope>
    <source>
        <strain evidence="5 6">CECT 5294</strain>
    </source>
</reference>
<dbReference type="InterPro" id="IPR041614">
    <property type="entry name" value="DprA_WH"/>
</dbReference>
<dbReference type="PANTHER" id="PTHR43022">
    <property type="entry name" value="PROTEIN SMF"/>
    <property type="match status" value="1"/>
</dbReference>
<dbReference type="InterPro" id="IPR057666">
    <property type="entry name" value="DrpA_SLOG"/>
</dbReference>
<dbReference type="AlphaFoldDB" id="A0A0P1F322"/>
<comment type="similarity">
    <text evidence="1">Belongs to the DprA/Smf family.</text>
</comment>
<dbReference type="Gene3D" id="3.40.50.450">
    <property type="match status" value="1"/>
</dbReference>
<feature type="domain" description="Smf/DprA SLOG" evidence="3">
    <location>
        <begin position="103"/>
        <end position="308"/>
    </location>
</feature>
<evidence type="ECO:0000259" key="4">
    <source>
        <dbReference type="Pfam" id="PF17782"/>
    </source>
</evidence>
<feature type="region of interest" description="Disordered" evidence="2">
    <location>
        <begin position="1"/>
        <end position="23"/>
    </location>
</feature>
<feature type="domain" description="DprA winged helix" evidence="4">
    <location>
        <begin position="336"/>
        <end position="383"/>
    </location>
</feature>
<evidence type="ECO:0000256" key="1">
    <source>
        <dbReference type="ARBA" id="ARBA00006525"/>
    </source>
</evidence>
<dbReference type="SUPFAM" id="SSF102405">
    <property type="entry name" value="MCP/YpsA-like"/>
    <property type="match status" value="1"/>
</dbReference>
<dbReference type="InterPro" id="IPR003488">
    <property type="entry name" value="DprA"/>
</dbReference>
<protein>
    <submittedName>
        <fullName evidence="5">DNA protecting protein DprA</fullName>
    </submittedName>
</protein>
<evidence type="ECO:0000256" key="2">
    <source>
        <dbReference type="SAM" id="MobiDB-lite"/>
    </source>
</evidence>
<evidence type="ECO:0000313" key="5">
    <source>
        <dbReference type="EMBL" id="CUH62021.1"/>
    </source>
</evidence>
<dbReference type="eggNOG" id="COG0758">
    <property type="taxonomic scope" value="Bacteria"/>
</dbReference>
<evidence type="ECO:0000313" key="6">
    <source>
        <dbReference type="Proteomes" id="UP000051298"/>
    </source>
</evidence>
<dbReference type="RefSeq" id="WP_082645062.1">
    <property type="nucleotide sequence ID" value="NZ_CYRX01000033.1"/>
</dbReference>
<dbReference type="NCBIfam" id="TIGR00732">
    <property type="entry name" value="dprA"/>
    <property type="match status" value="1"/>
</dbReference>
<evidence type="ECO:0000259" key="3">
    <source>
        <dbReference type="Pfam" id="PF02481"/>
    </source>
</evidence>
<dbReference type="Proteomes" id="UP000051298">
    <property type="component" value="Unassembled WGS sequence"/>
</dbReference>
<proteinExistence type="inferred from homology"/>
<dbReference type="PANTHER" id="PTHR43022:SF1">
    <property type="entry name" value="PROTEIN SMF"/>
    <property type="match status" value="1"/>
</dbReference>
<dbReference type="Gene3D" id="1.10.10.10">
    <property type="entry name" value="Winged helix-like DNA-binding domain superfamily/Winged helix DNA-binding domain"/>
    <property type="match status" value="1"/>
</dbReference>
<dbReference type="InterPro" id="IPR036388">
    <property type="entry name" value="WH-like_DNA-bd_sf"/>
</dbReference>
<accession>A0A0P1F322</accession>
<name>A0A0P1F322_9RHOB</name>
<organism evidence="5 6">
    <name type="scientific">Thalassobacter stenotrophicus</name>
    <dbReference type="NCBI Taxonomy" id="266809"/>
    <lineage>
        <taxon>Bacteria</taxon>
        <taxon>Pseudomonadati</taxon>
        <taxon>Pseudomonadota</taxon>
        <taxon>Alphaproteobacteria</taxon>
        <taxon>Rhodobacterales</taxon>
        <taxon>Roseobacteraceae</taxon>
        <taxon>Thalassobacter</taxon>
    </lineage>
</organism>
<dbReference type="EMBL" id="CYRX01000033">
    <property type="protein sequence ID" value="CUH62021.1"/>
    <property type="molecule type" value="Genomic_DNA"/>
</dbReference>
<dbReference type="Pfam" id="PF02481">
    <property type="entry name" value="DNA_processg_A"/>
    <property type="match status" value="1"/>
</dbReference>
<dbReference type="Pfam" id="PF21102">
    <property type="entry name" value="DprA_N"/>
    <property type="match status" value="1"/>
</dbReference>
<dbReference type="Pfam" id="PF17782">
    <property type="entry name" value="WHD_DprA"/>
    <property type="match status" value="1"/>
</dbReference>
<sequence length="389" mass="40517">MNYDTPEFLSSADTDGFSEPPRPFFAQPVTSVEDKFARLRLIRSRRVGPATYRRLMAEHGSAAAALSVLPDVAEEAGVKGYQICPEGVVRAEIKAAQKIGARLLCLGDAEYPAELAEVADAPPALWALGDRGLLTKPKVALVGTRNASSLAGRMARKLAQDLGAAGVVTVSGMARGVDTAVHQASLETGTIAVLGGGVDVIYPVENTALGDTIAAQGLRLSEAPMGHQPQARDFPRRNRIISGLAPVLVVVEAALKSGSMITARAALDQGREVLAVPGHPLDTRTSGCNALLRDGATLVRSAEDILDILDTMTAPSEPAQSALPFEVPTATHIIPPDQIIALLAITPVAEDQLARDLGMELSAFSALVAPLELSGQISRAPGGLLSLAG</sequence>
<gene>
    <name evidence="5" type="ORF">THS5294_03335</name>
</gene>